<sequence>MHKKEGVAILTHPLFYFLYKKIYYICKQSDDIYGKSNQSN</sequence>
<evidence type="ECO:0000313" key="2">
    <source>
        <dbReference type="Proteomes" id="UP000003327"/>
    </source>
</evidence>
<keyword evidence="2" id="KW-1185">Reference proteome</keyword>
<dbReference type="HOGENOM" id="CLU_3294593_0_0_10"/>
<protein>
    <submittedName>
        <fullName evidence="1">Uncharacterized protein</fullName>
    </submittedName>
</protein>
<proteinExistence type="predicted"/>
<dbReference type="Proteomes" id="UP000003327">
    <property type="component" value="Unassembled WGS sequence"/>
</dbReference>
<evidence type="ECO:0000313" key="1">
    <source>
        <dbReference type="EMBL" id="EEX19265.1"/>
    </source>
</evidence>
<gene>
    <name evidence="1" type="ORF">HMPREF0973_00710</name>
</gene>
<dbReference type="STRING" id="649761.HMPREF0973_00710"/>
<reference evidence="1 2" key="1">
    <citation type="submission" date="2009-09" db="EMBL/GenBank/DDBJ databases">
        <authorList>
            <person name="Weinstock G."/>
            <person name="Sodergren E."/>
            <person name="Clifton S."/>
            <person name="Fulton L."/>
            <person name="Fulton B."/>
            <person name="Courtney L."/>
            <person name="Fronick C."/>
            <person name="Harrison M."/>
            <person name="Strong C."/>
            <person name="Farmer C."/>
            <person name="Delahaunty K."/>
            <person name="Markovic C."/>
            <person name="Hall O."/>
            <person name="Minx P."/>
            <person name="Tomlinson C."/>
            <person name="Mitreva M."/>
            <person name="Nelson J."/>
            <person name="Hou S."/>
            <person name="Wollam A."/>
            <person name="Pepin K.H."/>
            <person name="Johnson M."/>
            <person name="Bhonagiri V."/>
            <person name="Nash W.E."/>
            <person name="Warren W."/>
            <person name="Chinwalla A."/>
            <person name="Mardis E.R."/>
            <person name="Wilson R.K."/>
        </authorList>
    </citation>
    <scope>NUCLEOTIDE SEQUENCE [LARGE SCALE GENOMIC DNA]</scope>
    <source>
        <strain evidence="1 2">F0319</strain>
    </source>
</reference>
<accession>C9MM80</accession>
<comment type="caution">
    <text evidence="1">The sequence shown here is derived from an EMBL/GenBank/DDBJ whole genome shotgun (WGS) entry which is preliminary data.</text>
</comment>
<organism evidence="1 2">
    <name type="scientific">Prevotella veroralis F0319</name>
    <dbReference type="NCBI Taxonomy" id="649761"/>
    <lineage>
        <taxon>Bacteria</taxon>
        <taxon>Pseudomonadati</taxon>
        <taxon>Bacteroidota</taxon>
        <taxon>Bacteroidia</taxon>
        <taxon>Bacteroidales</taxon>
        <taxon>Prevotellaceae</taxon>
        <taxon>Prevotella</taxon>
    </lineage>
</organism>
<dbReference type="AlphaFoldDB" id="C9MM80"/>
<dbReference type="EMBL" id="ACVA01000016">
    <property type="protein sequence ID" value="EEX19265.1"/>
    <property type="molecule type" value="Genomic_DNA"/>
</dbReference>
<name>C9MM80_9BACT</name>